<proteinExistence type="predicted"/>
<evidence type="ECO:0000313" key="2">
    <source>
        <dbReference type="Proteomes" id="UP000234211"/>
    </source>
</evidence>
<dbReference type="AlphaFoldDB" id="A0A2H1YJ98"/>
<gene>
    <name evidence="1" type="ORF">TNO020_40096</name>
</gene>
<reference evidence="2" key="1">
    <citation type="submission" date="2017-11" db="EMBL/GenBank/DDBJ databases">
        <authorList>
            <person name="Duchaud E."/>
        </authorList>
    </citation>
    <scope>NUCLEOTIDE SEQUENCE [LARGE SCALE GENOMIC DNA]</scope>
    <source>
        <strain evidence="2">Tenacibaculum sp. TNO020</strain>
    </source>
</reference>
<dbReference type="EMBL" id="OENF01000034">
    <property type="protein sequence ID" value="SOS74877.1"/>
    <property type="molecule type" value="Genomic_DNA"/>
</dbReference>
<organism evidence="1 2">
    <name type="scientific">Tenacibaculum piscium</name>
    <dbReference type="NCBI Taxonomy" id="1458515"/>
    <lineage>
        <taxon>Bacteria</taxon>
        <taxon>Pseudomonadati</taxon>
        <taxon>Bacteroidota</taxon>
        <taxon>Flavobacteriia</taxon>
        <taxon>Flavobacteriales</taxon>
        <taxon>Flavobacteriaceae</taxon>
        <taxon>Tenacibaculum</taxon>
    </lineage>
</organism>
<keyword evidence="2" id="KW-1185">Reference proteome</keyword>
<name>A0A2H1YJ98_9FLAO</name>
<protein>
    <submittedName>
        <fullName evidence="1">Uncharacterized protein</fullName>
    </submittedName>
</protein>
<sequence length="179" mass="20447">MTKNYLINVVKSKMTLKVTYRNGRFLRIAYLSGKFDAFVILNLGAILPAYEKEIPNKETEYKGKVSYSLEVKEKSLYTLFLDEWYRFYEKTTGIPPKFTGADGKALKQIITYLKKINGTNEASALQNWQLILTNWEILKEFHQDNTDLKYINSRLNVIIREIIKTNGASTSGAGGSVSI</sequence>
<accession>A0A2H1YJ98</accession>
<dbReference type="Proteomes" id="UP000234211">
    <property type="component" value="Unassembled WGS sequence"/>
</dbReference>
<evidence type="ECO:0000313" key="1">
    <source>
        <dbReference type="EMBL" id="SOS74877.1"/>
    </source>
</evidence>